<accession>L9L7T4</accession>
<reference evidence="3" key="1">
    <citation type="submission" date="2012-07" db="EMBL/GenBank/DDBJ databases">
        <title>Genome of the Chinese tree shrew, a rising model animal genetically related to primates.</title>
        <authorList>
            <person name="Zhang G."/>
            <person name="Fan Y."/>
            <person name="Yao Y."/>
            <person name="Huang Z."/>
        </authorList>
    </citation>
    <scope>NUCLEOTIDE SEQUENCE [LARGE SCALE GENOMIC DNA]</scope>
</reference>
<gene>
    <name evidence="2" type="ORF">TREES_T100020256</name>
</gene>
<sequence>MMKKAFLRMHPPSLHLQTQMWMETSVVVLQNDEAEWLAYMTVGPRLRWPPSNIGCRRKYIGSEEQAEPVVVLDPVSTPEPQTKDQAAEKDPAQHKEDESEMKPENKEDSAEKLRETDSSSC</sequence>
<dbReference type="AlphaFoldDB" id="L9L7T4"/>
<organism evidence="2 3">
    <name type="scientific">Tupaia chinensis</name>
    <name type="common">Chinese tree shrew</name>
    <name type="synonym">Tupaia belangeri chinensis</name>
    <dbReference type="NCBI Taxonomy" id="246437"/>
    <lineage>
        <taxon>Eukaryota</taxon>
        <taxon>Metazoa</taxon>
        <taxon>Chordata</taxon>
        <taxon>Craniata</taxon>
        <taxon>Vertebrata</taxon>
        <taxon>Euteleostomi</taxon>
        <taxon>Mammalia</taxon>
        <taxon>Eutheria</taxon>
        <taxon>Euarchontoglires</taxon>
        <taxon>Scandentia</taxon>
        <taxon>Tupaiidae</taxon>
        <taxon>Tupaia</taxon>
    </lineage>
</organism>
<dbReference type="InParanoid" id="L9L7T4"/>
<evidence type="ECO:0000256" key="1">
    <source>
        <dbReference type="SAM" id="MobiDB-lite"/>
    </source>
</evidence>
<reference evidence="3" key="2">
    <citation type="journal article" date="2013" name="Nat. Commun.">
        <title>Genome of the Chinese tree shrew.</title>
        <authorList>
            <person name="Fan Y."/>
            <person name="Huang Z.Y."/>
            <person name="Cao C.C."/>
            <person name="Chen C.S."/>
            <person name="Chen Y.X."/>
            <person name="Fan D.D."/>
            <person name="He J."/>
            <person name="Hou H.L."/>
            <person name="Hu L."/>
            <person name="Hu X.T."/>
            <person name="Jiang X.T."/>
            <person name="Lai R."/>
            <person name="Lang Y.S."/>
            <person name="Liang B."/>
            <person name="Liao S.G."/>
            <person name="Mu D."/>
            <person name="Ma Y.Y."/>
            <person name="Niu Y.Y."/>
            <person name="Sun X.Q."/>
            <person name="Xia J.Q."/>
            <person name="Xiao J."/>
            <person name="Xiong Z.Q."/>
            <person name="Xu L."/>
            <person name="Yang L."/>
            <person name="Zhang Y."/>
            <person name="Zhao W."/>
            <person name="Zhao X.D."/>
            <person name="Zheng Y.T."/>
            <person name="Zhou J.M."/>
            <person name="Zhu Y.B."/>
            <person name="Zhang G.J."/>
            <person name="Wang J."/>
            <person name="Yao Y.G."/>
        </authorList>
    </citation>
    <scope>NUCLEOTIDE SEQUENCE [LARGE SCALE GENOMIC DNA]</scope>
</reference>
<evidence type="ECO:0000313" key="3">
    <source>
        <dbReference type="Proteomes" id="UP000011518"/>
    </source>
</evidence>
<proteinExistence type="predicted"/>
<protein>
    <submittedName>
        <fullName evidence="2">Shootin-1</fullName>
    </submittedName>
</protein>
<feature type="region of interest" description="Disordered" evidence="1">
    <location>
        <begin position="66"/>
        <end position="121"/>
    </location>
</feature>
<dbReference type="STRING" id="246437.L9L7T4"/>
<name>L9L7T4_TUPCH</name>
<dbReference type="EMBL" id="KB320476">
    <property type="protein sequence ID" value="ELW71006.1"/>
    <property type="molecule type" value="Genomic_DNA"/>
</dbReference>
<dbReference type="Proteomes" id="UP000011518">
    <property type="component" value="Unassembled WGS sequence"/>
</dbReference>
<keyword evidence="3" id="KW-1185">Reference proteome</keyword>
<evidence type="ECO:0000313" key="2">
    <source>
        <dbReference type="EMBL" id="ELW71006.1"/>
    </source>
</evidence>
<feature type="compositionally biased region" description="Basic and acidic residues" evidence="1">
    <location>
        <begin position="81"/>
        <end position="121"/>
    </location>
</feature>